<dbReference type="EMBL" id="OBDZ01000004">
    <property type="protein sequence ID" value="SNY17032.1"/>
    <property type="molecule type" value="Genomic_DNA"/>
</dbReference>
<dbReference type="Proteomes" id="UP000219573">
    <property type="component" value="Unassembled WGS sequence"/>
</dbReference>
<accession>A0A285G0C2</accession>
<sequence length="106" mass="12305">MEFVKPIIVISRCLEFAKCRYNGVMISDDLVKKLKDYVEFIPVCPEVEIGLGVPRETIRLVKEDDEIRLVQPATKRDVTDEINRFSQEFLDSLEQVDGFLLKDRLS</sequence>
<reference evidence="2" key="1">
    <citation type="submission" date="2017-09" db="EMBL/GenBank/DDBJ databases">
        <authorList>
            <person name="Varghese N."/>
            <person name="Submissions S."/>
        </authorList>
    </citation>
    <scope>NUCLEOTIDE SEQUENCE [LARGE SCALE GENOMIC DNA]</scope>
    <source>
        <strain evidence="2">MSL47</strain>
    </source>
</reference>
<evidence type="ECO:0000313" key="2">
    <source>
        <dbReference type="Proteomes" id="UP000219573"/>
    </source>
</evidence>
<keyword evidence="2" id="KW-1185">Reference proteome</keyword>
<dbReference type="RefSeq" id="WP_097016705.1">
    <property type="nucleotide sequence ID" value="NZ_OBDZ01000004.1"/>
</dbReference>
<dbReference type="AlphaFoldDB" id="A0A285G0C2"/>
<gene>
    <name evidence="1" type="ORF">SAMN06265827_10456</name>
</gene>
<proteinExistence type="predicted"/>
<dbReference type="InterPro" id="IPR007553">
    <property type="entry name" value="2-thiour_desulf"/>
</dbReference>
<dbReference type="PANTHER" id="PTHR30087">
    <property type="entry name" value="INNER MEMBRANE PROTEIN"/>
    <property type="match status" value="1"/>
</dbReference>
<evidence type="ECO:0000313" key="1">
    <source>
        <dbReference type="EMBL" id="SNY17032.1"/>
    </source>
</evidence>
<protein>
    <submittedName>
        <fullName evidence="1">Uncharacterized protein</fullName>
    </submittedName>
</protein>
<dbReference type="Pfam" id="PF04463">
    <property type="entry name" value="2-thiour_desulf"/>
    <property type="match status" value="1"/>
</dbReference>
<dbReference type="OrthoDB" id="9797779at2"/>
<organism evidence="1 2">
    <name type="scientific">Orenia metallireducens</name>
    <dbReference type="NCBI Taxonomy" id="1413210"/>
    <lineage>
        <taxon>Bacteria</taxon>
        <taxon>Bacillati</taxon>
        <taxon>Bacillota</taxon>
        <taxon>Clostridia</taxon>
        <taxon>Halanaerobiales</taxon>
        <taxon>Halobacteroidaceae</taxon>
        <taxon>Orenia</taxon>
    </lineage>
</organism>
<dbReference type="STRING" id="1413210.U472_01230"/>
<name>A0A285G0C2_9FIRM</name>
<dbReference type="PANTHER" id="PTHR30087:SF0">
    <property type="entry name" value="INNER MEMBRANE PROTEIN"/>
    <property type="match status" value="1"/>
</dbReference>